<proteinExistence type="inferred from homology"/>
<feature type="active site" description="Proton donor" evidence="8">
    <location>
        <position position="48"/>
    </location>
</feature>
<dbReference type="PROSITE" id="PS51747">
    <property type="entry name" value="CYT_DCMP_DEAMINASES_2"/>
    <property type="match status" value="1"/>
</dbReference>
<evidence type="ECO:0000256" key="5">
    <source>
        <dbReference type="ARBA" id="ARBA00022801"/>
    </source>
</evidence>
<evidence type="ECO:0000256" key="1">
    <source>
        <dbReference type="ARBA" id="ARBA00010669"/>
    </source>
</evidence>
<evidence type="ECO:0000259" key="9">
    <source>
        <dbReference type="PROSITE" id="PS51747"/>
    </source>
</evidence>
<evidence type="ECO:0000256" key="8">
    <source>
        <dbReference type="HAMAP-Rule" id="MF_00972"/>
    </source>
</evidence>
<dbReference type="EMBL" id="JACNFK010000035">
    <property type="protein sequence ID" value="MBC8520247.1"/>
    <property type="molecule type" value="Genomic_DNA"/>
</dbReference>
<evidence type="ECO:0000256" key="6">
    <source>
        <dbReference type="ARBA" id="ARBA00022833"/>
    </source>
</evidence>
<keyword evidence="5 8" id="KW-0378">Hydrolase</keyword>
<dbReference type="PANTHER" id="PTHR11079">
    <property type="entry name" value="CYTOSINE DEAMINASE FAMILY MEMBER"/>
    <property type="match status" value="1"/>
</dbReference>
<evidence type="ECO:0000313" key="10">
    <source>
        <dbReference type="EMBL" id="MBC8520247.1"/>
    </source>
</evidence>
<feature type="binding site" evidence="8">
    <location>
        <position position="79"/>
    </location>
    <ligand>
        <name>Zn(2+)</name>
        <dbReference type="ChEBI" id="CHEBI:29105"/>
        <note>catalytic</note>
    </ligand>
</feature>
<dbReference type="SUPFAM" id="SSF53927">
    <property type="entry name" value="Cytidine deaminase-like"/>
    <property type="match status" value="1"/>
</dbReference>
<gene>
    <name evidence="8 10" type="primary">tadA</name>
    <name evidence="10" type="ORF">H8D24_07565</name>
</gene>
<dbReference type="EC" id="3.5.4.33" evidence="8"/>
<keyword evidence="4 8" id="KW-0479">Metal-binding</keyword>
<sequence>MRRALELAHHAESDGEVPVGAVIVRDDTIIGEGWNSPISLHDPSAHAEIMAIRAAATSEQNYRLPGTTLYVTLEPCPMCAGAIVHSRIERVVFAAADQRSGAAGSLLQLLKGTSLNHQCVVDSGIMADESSELLKRFFRMRRRNL</sequence>
<evidence type="ECO:0000256" key="4">
    <source>
        <dbReference type="ARBA" id="ARBA00022723"/>
    </source>
</evidence>
<protein>
    <recommendedName>
        <fullName evidence="8">tRNA-specific adenosine deaminase</fullName>
        <ecNumber evidence="8">3.5.4.33</ecNumber>
    </recommendedName>
</protein>
<comment type="catalytic activity">
    <reaction evidence="7 8">
        <text>adenosine(34) in tRNA + H2O + H(+) = inosine(34) in tRNA + NH4(+)</text>
        <dbReference type="Rhea" id="RHEA:43168"/>
        <dbReference type="Rhea" id="RHEA-COMP:10373"/>
        <dbReference type="Rhea" id="RHEA-COMP:10374"/>
        <dbReference type="ChEBI" id="CHEBI:15377"/>
        <dbReference type="ChEBI" id="CHEBI:15378"/>
        <dbReference type="ChEBI" id="CHEBI:28938"/>
        <dbReference type="ChEBI" id="CHEBI:74411"/>
        <dbReference type="ChEBI" id="CHEBI:82852"/>
        <dbReference type="EC" id="3.5.4.33"/>
    </reaction>
</comment>
<dbReference type="HAMAP" id="MF_00972">
    <property type="entry name" value="tRNA_aden_deaminase"/>
    <property type="match status" value="1"/>
</dbReference>
<comment type="similarity">
    <text evidence="1">Belongs to the cytidine and deoxycytidylate deaminase family. ADAT2 subfamily.</text>
</comment>
<dbReference type="InterPro" id="IPR016192">
    <property type="entry name" value="APOBEC/CMP_deaminase_Zn-bd"/>
</dbReference>
<dbReference type="FunFam" id="3.40.140.10:FF:000005">
    <property type="entry name" value="tRNA-specific adenosine deaminase"/>
    <property type="match status" value="1"/>
</dbReference>
<accession>A0A8J6TXX3</accession>
<dbReference type="InterPro" id="IPR028883">
    <property type="entry name" value="tRNA_aden_deaminase"/>
</dbReference>
<dbReference type="Proteomes" id="UP000654401">
    <property type="component" value="Unassembled WGS sequence"/>
</dbReference>
<dbReference type="NCBIfam" id="NF008113">
    <property type="entry name" value="PRK10860.1"/>
    <property type="match status" value="1"/>
</dbReference>
<dbReference type="CDD" id="cd01285">
    <property type="entry name" value="nucleoside_deaminase"/>
    <property type="match status" value="1"/>
</dbReference>
<dbReference type="Pfam" id="PF00383">
    <property type="entry name" value="dCMP_cyt_deam_1"/>
    <property type="match status" value="1"/>
</dbReference>
<reference evidence="10 11" key="1">
    <citation type="submission" date="2020-08" db="EMBL/GenBank/DDBJ databases">
        <title>Bridging the membrane lipid divide: bacteria of the FCB group superphylum have the potential to synthesize archaeal ether lipids.</title>
        <authorList>
            <person name="Villanueva L."/>
            <person name="Von Meijenfeldt F.A.B."/>
            <person name="Westbye A.B."/>
            <person name="Yadav S."/>
            <person name="Hopmans E.C."/>
            <person name="Dutilh B.E."/>
            <person name="Sinninghe Damste J.S."/>
        </authorList>
    </citation>
    <scope>NUCLEOTIDE SEQUENCE [LARGE SCALE GENOMIC DNA]</scope>
    <source>
        <strain evidence="10">NIOZ-UU100</strain>
    </source>
</reference>
<feature type="binding site" evidence="8">
    <location>
        <position position="46"/>
    </location>
    <ligand>
        <name>Zn(2+)</name>
        <dbReference type="ChEBI" id="CHEBI:29105"/>
        <note>catalytic</note>
    </ligand>
</feature>
<dbReference type="PANTHER" id="PTHR11079:SF202">
    <property type="entry name" value="TRNA-SPECIFIC ADENOSINE DEAMINASE"/>
    <property type="match status" value="1"/>
</dbReference>
<dbReference type="GO" id="GO:0002100">
    <property type="term" value="P:tRNA wobble adenosine to inosine editing"/>
    <property type="evidence" value="ECO:0007669"/>
    <property type="project" value="UniProtKB-UniRule"/>
</dbReference>
<dbReference type="AlphaFoldDB" id="A0A8J6TXX3"/>
<dbReference type="GO" id="GO:0008270">
    <property type="term" value="F:zinc ion binding"/>
    <property type="evidence" value="ECO:0007669"/>
    <property type="project" value="UniProtKB-UniRule"/>
</dbReference>
<feature type="binding site" evidence="8">
    <location>
        <position position="76"/>
    </location>
    <ligand>
        <name>Zn(2+)</name>
        <dbReference type="ChEBI" id="CHEBI:29105"/>
        <note>catalytic</note>
    </ligand>
</feature>
<comment type="cofactor">
    <cofactor evidence="8">
        <name>Zn(2+)</name>
        <dbReference type="ChEBI" id="CHEBI:29105"/>
    </cofactor>
    <text evidence="8">Binds 1 zinc ion per subunit.</text>
</comment>
<comment type="function">
    <text evidence="8">Catalyzes the deamination of adenosine to inosine at the wobble position 34 of tRNA(Arg2).</text>
</comment>
<comment type="caution">
    <text evidence="10">The sequence shown here is derived from an EMBL/GenBank/DDBJ whole genome shotgun (WGS) entry which is preliminary data.</text>
</comment>
<dbReference type="InterPro" id="IPR016193">
    <property type="entry name" value="Cytidine_deaminase-like"/>
</dbReference>
<evidence type="ECO:0000256" key="3">
    <source>
        <dbReference type="ARBA" id="ARBA00022694"/>
    </source>
</evidence>
<keyword evidence="3 8" id="KW-0819">tRNA processing</keyword>
<keyword evidence="6 8" id="KW-0862">Zinc</keyword>
<dbReference type="Gene3D" id="3.40.140.10">
    <property type="entry name" value="Cytidine Deaminase, domain 2"/>
    <property type="match status" value="1"/>
</dbReference>
<comment type="subunit">
    <text evidence="2 8">Homodimer.</text>
</comment>
<name>A0A8J6TXX3_9GAMM</name>
<evidence type="ECO:0000256" key="2">
    <source>
        <dbReference type="ARBA" id="ARBA00011738"/>
    </source>
</evidence>
<dbReference type="GO" id="GO:0052717">
    <property type="term" value="F:tRNA-specific adenosine-34 deaminase activity"/>
    <property type="evidence" value="ECO:0007669"/>
    <property type="project" value="UniProtKB-UniRule"/>
</dbReference>
<dbReference type="PROSITE" id="PS00903">
    <property type="entry name" value="CYT_DCMP_DEAMINASES_1"/>
    <property type="match status" value="1"/>
</dbReference>
<dbReference type="InterPro" id="IPR002125">
    <property type="entry name" value="CMP_dCMP_dom"/>
</dbReference>
<evidence type="ECO:0000256" key="7">
    <source>
        <dbReference type="ARBA" id="ARBA00048045"/>
    </source>
</evidence>
<organism evidence="10 11">
    <name type="scientific">Candidatus Thiopontia autotrophica</name>
    <dbReference type="NCBI Taxonomy" id="2841688"/>
    <lineage>
        <taxon>Bacteria</taxon>
        <taxon>Pseudomonadati</taxon>
        <taxon>Pseudomonadota</taxon>
        <taxon>Gammaproteobacteria</taxon>
        <taxon>Candidatus Thiopontia</taxon>
    </lineage>
</organism>
<feature type="domain" description="CMP/dCMP-type deaminase" evidence="9">
    <location>
        <begin position="1"/>
        <end position="106"/>
    </location>
</feature>
<evidence type="ECO:0000313" key="11">
    <source>
        <dbReference type="Proteomes" id="UP000654401"/>
    </source>
</evidence>